<reference evidence="15 16" key="2">
    <citation type="submission" date="2018-03" db="EMBL/GenBank/DDBJ databases">
        <authorList>
            <person name="Keele B.F."/>
        </authorList>
    </citation>
    <scope>NUCLEOTIDE SEQUENCE [LARGE SCALE GENOMIC DNA]</scope>
    <source>
        <strain evidence="15 16">D13</strain>
    </source>
</reference>
<dbReference type="PANTHER" id="PTHR30622">
    <property type="entry name" value="UNDECAPRENYL-DIPHOSPHATASE"/>
    <property type="match status" value="1"/>
</dbReference>
<evidence type="ECO:0000256" key="1">
    <source>
        <dbReference type="ARBA" id="ARBA00004651"/>
    </source>
</evidence>
<dbReference type="PANTHER" id="PTHR30622:SF4">
    <property type="entry name" value="UNDECAPRENYL-DIPHOSPHATASE"/>
    <property type="match status" value="1"/>
</dbReference>
<gene>
    <name evidence="14" type="primary">uppP</name>
    <name evidence="15" type="ORF">C7S18_11070</name>
</gene>
<keyword evidence="16" id="KW-1185">Reference proteome</keyword>
<comment type="subcellular location">
    <subcellularLocation>
        <location evidence="1 14">Cell membrane</location>
        <topology evidence="1 14">Multi-pass membrane protein</topology>
    </subcellularLocation>
</comment>
<keyword evidence="6 14" id="KW-0812">Transmembrane</keyword>
<sequence>MEWWHVVILALVQALTEFLPVSSSGHLGLVGFFLGWPYQGISFDLALHAGTLGAVVIYYWNDLWAIAQSCLHFRRNDGDDQQNRKLALILIIGTIPAVIVGLAMGEEFANTLRTPVLIAVNLIVFGLVLWAADRFGGKHRQWSGLSWKDGLLIGIGQASALIPGISRSGITMTVALGLGMNRVDAARFSFLLSVPITIAACAHGALNLFKGDEAFVAMDFLLGAAVALASGLAVMHFLLSFLKRAGMLPFVVYRIALGVLVLLMVGQYV</sequence>
<feature type="transmembrane region" description="Helical" evidence="14">
    <location>
        <begin position="188"/>
        <end position="209"/>
    </location>
</feature>
<dbReference type="GO" id="GO:0071555">
    <property type="term" value="P:cell wall organization"/>
    <property type="evidence" value="ECO:0007669"/>
    <property type="project" value="UniProtKB-KW"/>
</dbReference>
<evidence type="ECO:0000256" key="12">
    <source>
        <dbReference type="ARBA" id="ARBA00032932"/>
    </source>
</evidence>
<keyword evidence="5 14" id="KW-1003">Cell membrane</keyword>
<evidence type="ECO:0000256" key="13">
    <source>
        <dbReference type="ARBA" id="ARBA00047594"/>
    </source>
</evidence>
<comment type="function">
    <text evidence="14">Catalyzes the dephosphorylation of undecaprenyl diphosphate (UPP). Confers resistance to bacitracin.</text>
</comment>
<dbReference type="GO" id="GO:0005886">
    <property type="term" value="C:plasma membrane"/>
    <property type="evidence" value="ECO:0007669"/>
    <property type="project" value="UniProtKB-SubCell"/>
</dbReference>
<protein>
    <recommendedName>
        <fullName evidence="4 14">Undecaprenyl-diphosphatase</fullName>
        <ecNumber evidence="3 14">3.6.1.27</ecNumber>
    </recommendedName>
    <alternativeName>
        <fullName evidence="12 14">Bacitracin resistance protein</fullName>
    </alternativeName>
    <alternativeName>
        <fullName evidence="11 14">Undecaprenyl pyrophosphate phosphatase</fullName>
    </alternativeName>
</protein>
<keyword evidence="9 14" id="KW-0472">Membrane</keyword>
<evidence type="ECO:0000313" key="16">
    <source>
        <dbReference type="Proteomes" id="UP000241074"/>
    </source>
</evidence>
<evidence type="ECO:0000256" key="6">
    <source>
        <dbReference type="ARBA" id="ARBA00022692"/>
    </source>
</evidence>
<dbReference type="InterPro" id="IPR003824">
    <property type="entry name" value="UppP"/>
</dbReference>
<evidence type="ECO:0000256" key="9">
    <source>
        <dbReference type="ARBA" id="ARBA00023136"/>
    </source>
</evidence>
<dbReference type="RefSeq" id="WP_106891626.1">
    <property type="nucleotide sequence ID" value="NZ_CP027860.1"/>
</dbReference>
<organism evidence="15 16">
    <name type="scientific">Ahniella affigens</name>
    <dbReference type="NCBI Taxonomy" id="2021234"/>
    <lineage>
        <taxon>Bacteria</taxon>
        <taxon>Pseudomonadati</taxon>
        <taxon>Pseudomonadota</taxon>
        <taxon>Gammaproteobacteria</taxon>
        <taxon>Lysobacterales</taxon>
        <taxon>Rhodanobacteraceae</taxon>
        <taxon>Ahniella</taxon>
    </lineage>
</organism>
<dbReference type="NCBIfam" id="NF001393">
    <property type="entry name" value="PRK00281.2-4"/>
    <property type="match status" value="1"/>
</dbReference>
<dbReference type="GO" id="GO:0046677">
    <property type="term" value="P:response to antibiotic"/>
    <property type="evidence" value="ECO:0007669"/>
    <property type="project" value="UniProtKB-UniRule"/>
</dbReference>
<proteinExistence type="inferred from homology"/>
<evidence type="ECO:0000256" key="3">
    <source>
        <dbReference type="ARBA" id="ARBA00012374"/>
    </source>
</evidence>
<dbReference type="KEGG" id="xba:C7S18_11070"/>
<feature type="transmembrane region" description="Helical" evidence="14">
    <location>
        <begin position="215"/>
        <end position="239"/>
    </location>
</feature>
<evidence type="ECO:0000256" key="5">
    <source>
        <dbReference type="ARBA" id="ARBA00022475"/>
    </source>
</evidence>
<name>A0A2P1PS75_9GAMM</name>
<comment type="catalytic activity">
    <reaction evidence="13 14">
        <text>di-trans,octa-cis-undecaprenyl diphosphate + H2O = di-trans,octa-cis-undecaprenyl phosphate + phosphate + H(+)</text>
        <dbReference type="Rhea" id="RHEA:28094"/>
        <dbReference type="ChEBI" id="CHEBI:15377"/>
        <dbReference type="ChEBI" id="CHEBI:15378"/>
        <dbReference type="ChEBI" id="CHEBI:43474"/>
        <dbReference type="ChEBI" id="CHEBI:58405"/>
        <dbReference type="ChEBI" id="CHEBI:60392"/>
        <dbReference type="EC" id="3.6.1.27"/>
    </reaction>
</comment>
<keyword evidence="14" id="KW-0961">Cell wall biogenesis/degradation</keyword>
<dbReference type="Proteomes" id="UP000241074">
    <property type="component" value="Chromosome"/>
</dbReference>
<dbReference type="OrthoDB" id="9808289at2"/>
<evidence type="ECO:0000313" key="15">
    <source>
        <dbReference type="EMBL" id="AVP97706.1"/>
    </source>
</evidence>
<dbReference type="GO" id="GO:0050380">
    <property type="term" value="F:undecaprenyl-diphosphatase activity"/>
    <property type="evidence" value="ECO:0007669"/>
    <property type="project" value="UniProtKB-UniRule"/>
</dbReference>
<comment type="miscellaneous">
    <text evidence="14">Bacitracin is thought to be involved in the inhibition of peptidoglycan synthesis by sequestering undecaprenyl diphosphate, thereby reducing the pool of lipid carrier available.</text>
</comment>
<evidence type="ECO:0000256" key="14">
    <source>
        <dbReference type="HAMAP-Rule" id="MF_01006"/>
    </source>
</evidence>
<dbReference type="EC" id="3.6.1.27" evidence="3 14"/>
<evidence type="ECO:0000256" key="11">
    <source>
        <dbReference type="ARBA" id="ARBA00032707"/>
    </source>
</evidence>
<evidence type="ECO:0000256" key="7">
    <source>
        <dbReference type="ARBA" id="ARBA00022801"/>
    </source>
</evidence>
<feature type="transmembrane region" description="Helical" evidence="14">
    <location>
        <begin position="40"/>
        <end position="65"/>
    </location>
</feature>
<evidence type="ECO:0000256" key="4">
    <source>
        <dbReference type="ARBA" id="ARBA00021581"/>
    </source>
</evidence>
<dbReference type="HAMAP" id="MF_01006">
    <property type="entry name" value="Undec_diphosphatase"/>
    <property type="match status" value="1"/>
</dbReference>
<dbReference type="Pfam" id="PF02673">
    <property type="entry name" value="BacA"/>
    <property type="match status" value="1"/>
</dbReference>
<keyword evidence="7 14" id="KW-0378">Hydrolase</keyword>
<dbReference type="GO" id="GO:0008360">
    <property type="term" value="P:regulation of cell shape"/>
    <property type="evidence" value="ECO:0007669"/>
    <property type="project" value="UniProtKB-KW"/>
</dbReference>
<dbReference type="AlphaFoldDB" id="A0A2P1PS75"/>
<keyword evidence="8 14" id="KW-1133">Transmembrane helix</keyword>
<evidence type="ECO:0000256" key="8">
    <source>
        <dbReference type="ARBA" id="ARBA00022989"/>
    </source>
</evidence>
<reference evidence="15 16" key="1">
    <citation type="submission" date="2018-03" db="EMBL/GenBank/DDBJ databases">
        <title>Ahniella affigens gen. nov., sp. nov., a gammaproteobacterium isolated from sandy soil near a stream.</title>
        <authorList>
            <person name="Ko Y."/>
            <person name="Kim J.-H."/>
        </authorList>
    </citation>
    <scope>NUCLEOTIDE SEQUENCE [LARGE SCALE GENOMIC DNA]</scope>
    <source>
        <strain evidence="15 16">D13</strain>
    </source>
</reference>
<feature type="transmembrane region" description="Helical" evidence="14">
    <location>
        <begin position="116"/>
        <end position="132"/>
    </location>
</feature>
<keyword evidence="10 14" id="KW-0046">Antibiotic resistance</keyword>
<evidence type="ECO:0000256" key="10">
    <source>
        <dbReference type="ARBA" id="ARBA00023251"/>
    </source>
</evidence>
<feature type="transmembrane region" description="Helical" evidence="14">
    <location>
        <begin position="251"/>
        <end position="268"/>
    </location>
</feature>
<dbReference type="GO" id="GO:0009252">
    <property type="term" value="P:peptidoglycan biosynthetic process"/>
    <property type="evidence" value="ECO:0007669"/>
    <property type="project" value="UniProtKB-KW"/>
</dbReference>
<comment type="similarity">
    <text evidence="2 14">Belongs to the UppP family.</text>
</comment>
<feature type="transmembrane region" description="Helical" evidence="14">
    <location>
        <begin position="86"/>
        <end position="104"/>
    </location>
</feature>
<accession>A0A2P1PS75</accession>
<evidence type="ECO:0000256" key="2">
    <source>
        <dbReference type="ARBA" id="ARBA00010621"/>
    </source>
</evidence>
<dbReference type="EMBL" id="CP027860">
    <property type="protein sequence ID" value="AVP97706.1"/>
    <property type="molecule type" value="Genomic_DNA"/>
</dbReference>
<keyword evidence="14" id="KW-0573">Peptidoglycan synthesis</keyword>
<keyword evidence="14" id="KW-0133">Cell shape</keyword>